<dbReference type="RefSeq" id="XP_046061568.1">
    <property type="nucleotide sequence ID" value="XM_046204537.1"/>
</dbReference>
<proteinExistence type="predicted"/>
<dbReference type="AlphaFoldDB" id="A0A9P8P7Q4"/>
<reference evidence="1" key="2">
    <citation type="submission" date="2021-01" db="EMBL/GenBank/DDBJ databases">
        <authorList>
            <person name="Schikora-Tamarit M.A."/>
        </authorList>
    </citation>
    <scope>NUCLEOTIDE SEQUENCE</scope>
    <source>
        <strain evidence="1">CBS6075</strain>
    </source>
</reference>
<keyword evidence="2" id="KW-1185">Reference proteome</keyword>
<sequence length="97" mass="10462">MAFIEAPAPLESTPMDLKTASLADQVPANDARGDGAERQYFISLSVKFLWMNVSLSMLMHERSSTSTPTPLPPVNPFAISAIILEVSEVVSEPLSEA</sequence>
<comment type="caution">
    <text evidence="1">The sequence shown here is derived from an EMBL/GenBank/DDBJ whole genome shotgun (WGS) entry which is preliminary data.</text>
</comment>
<evidence type="ECO:0000313" key="1">
    <source>
        <dbReference type="EMBL" id="KAH3666372.1"/>
    </source>
</evidence>
<organism evidence="1 2">
    <name type="scientific">Ogataea philodendri</name>
    <dbReference type="NCBI Taxonomy" id="1378263"/>
    <lineage>
        <taxon>Eukaryota</taxon>
        <taxon>Fungi</taxon>
        <taxon>Dikarya</taxon>
        <taxon>Ascomycota</taxon>
        <taxon>Saccharomycotina</taxon>
        <taxon>Pichiomycetes</taxon>
        <taxon>Pichiales</taxon>
        <taxon>Pichiaceae</taxon>
        <taxon>Ogataea</taxon>
    </lineage>
</organism>
<evidence type="ECO:0000313" key="2">
    <source>
        <dbReference type="Proteomes" id="UP000769157"/>
    </source>
</evidence>
<reference evidence="1" key="1">
    <citation type="journal article" date="2021" name="Open Biol.">
        <title>Shared evolutionary footprints suggest mitochondrial oxidative damage underlies multiple complex I losses in fungi.</title>
        <authorList>
            <person name="Schikora-Tamarit M.A."/>
            <person name="Marcet-Houben M."/>
            <person name="Nosek J."/>
            <person name="Gabaldon T."/>
        </authorList>
    </citation>
    <scope>NUCLEOTIDE SEQUENCE</scope>
    <source>
        <strain evidence="1">CBS6075</strain>
    </source>
</reference>
<dbReference type="EMBL" id="JAEUBE010000262">
    <property type="protein sequence ID" value="KAH3666372.1"/>
    <property type="molecule type" value="Genomic_DNA"/>
</dbReference>
<name>A0A9P8P7Q4_9ASCO</name>
<dbReference type="Proteomes" id="UP000769157">
    <property type="component" value="Unassembled WGS sequence"/>
</dbReference>
<protein>
    <submittedName>
        <fullName evidence="1">Uncharacterized protein</fullName>
    </submittedName>
</protein>
<gene>
    <name evidence="1" type="ORF">OGAPHI_003551</name>
</gene>
<dbReference type="GeneID" id="70235516"/>
<accession>A0A9P8P7Q4</accession>